<dbReference type="WBParaSite" id="ECPE_0001211201-mRNA-1">
    <property type="protein sequence ID" value="ECPE_0001211201-mRNA-1"/>
    <property type="gene ID" value="ECPE_0001211201"/>
</dbReference>
<reference evidence="3" key="1">
    <citation type="submission" date="2016-06" db="UniProtKB">
        <authorList>
            <consortium name="WormBaseParasite"/>
        </authorList>
    </citation>
    <scope>IDENTIFICATION</scope>
</reference>
<evidence type="ECO:0000313" key="2">
    <source>
        <dbReference type="Proteomes" id="UP000272942"/>
    </source>
</evidence>
<keyword evidence="2" id="KW-1185">Reference proteome</keyword>
<organism evidence="3">
    <name type="scientific">Echinostoma caproni</name>
    <dbReference type="NCBI Taxonomy" id="27848"/>
    <lineage>
        <taxon>Eukaryota</taxon>
        <taxon>Metazoa</taxon>
        <taxon>Spiralia</taxon>
        <taxon>Lophotrochozoa</taxon>
        <taxon>Platyhelminthes</taxon>
        <taxon>Trematoda</taxon>
        <taxon>Digenea</taxon>
        <taxon>Plagiorchiida</taxon>
        <taxon>Echinostomata</taxon>
        <taxon>Echinostomatoidea</taxon>
        <taxon>Echinostomatidae</taxon>
        <taxon>Echinostoma</taxon>
    </lineage>
</organism>
<dbReference type="AlphaFoldDB" id="A0A183AYP2"/>
<name>A0A183AYP2_9TREM</name>
<dbReference type="EMBL" id="UZAN01052109">
    <property type="protein sequence ID" value="VDP89310.1"/>
    <property type="molecule type" value="Genomic_DNA"/>
</dbReference>
<gene>
    <name evidence="1" type="ORF">ECPE_LOCUS12077</name>
</gene>
<protein>
    <submittedName>
        <fullName evidence="3">Reverse transcriptase domain-containing protein</fullName>
    </submittedName>
</protein>
<evidence type="ECO:0000313" key="3">
    <source>
        <dbReference type="WBParaSite" id="ECPE_0001211201-mRNA-1"/>
    </source>
</evidence>
<dbReference type="OrthoDB" id="1747252at2759"/>
<reference evidence="1 2" key="2">
    <citation type="submission" date="2018-11" db="EMBL/GenBank/DDBJ databases">
        <authorList>
            <consortium name="Pathogen Informatics"/>
        </authorList>
    </citation>
    <scope>NUCLEOTIDE SEQUENCE [LARGE SCALE GENOMIC DNA]</scope>
    <source>
        <strain evidence="1 2">Egypt</strain>
    </source>
</reference>
<accession>A0A183AYP2</accession>
<dbReference type="Proteomes" id="UP000272942">
    <property type="component" value="Unassembled WGS sequence"/>
</dbReference>
<proteinExistence type="predicted"/>
<sequence>MSLEIGRLTPSSTASSKRGRVCFLDEVTRSLDGGQKVEVCYMDFKKAFDSVFFANLEDTMLNTLHTFRGTVVPVLGLGLRRISVSQCLWKGNARRPRVAVSGVGSVSEKSRARQDSAREVLAAANRNKWEQSNAKKIELIGKKPSTNVYLASNFEQTGLPFVDALFALREAAQPDMFDCMENPLRAKVSRQLYFRGVFTVHCSS</sequence>
<evidence type="ECO:0000313" key="1">
    <source>
        <dbReference type="EMBL" id="VDP89310.1"/>
    </source>
</evidence>